<dbReference type="AlphaFoldDB" id="A0A8D8UTN0"/>
<dbReference type="EMBL" id="HBUF01348445">
    <property type="protein sequence ID" value="CAG6711637.1"/>
    <property type="molecule type" value="Transcribed_RNA"/>
</dbReference>
<sequence length="112" mass="12945">MYICRSNKTHRTDKNKRIDRKTDNIWGFTVNIGQKQSSSRTYTTIRKIETTAYPEFQVSRPKIKSLAPCCSLSSRDFGSEFGAFTKNHECAHEKRGGCSVRIIRFTSIKINY</sequence>
<reference evidence="1" key="1">
    <citation type="submission" date="2021-05" db="EMBL/GenBank/DDBJ databases">
        <authorList>
            <person name="Alioto T."/>
            <person name="Alioto T."/>
            <person name="Gomez Garrido J."/>
        </authorList>
    </citation>
    <scope>NUCLEOTIDE SEQUENCE</scope>
</reference>
<dbReference type="EMBL" id="HBUF01348446">
    <property type="protein sequence ID" value="CAG6711639.1"/>
    <property type="molecule type" value="Transcribed_RNA"/>
</dbReference>
<name>A0A8D8UTN0_9HEMI</name>
<organism evidence="1">
    <name type="scientific">Cacopsylla melanoneura</name>
    <dbReference type="NCBI Taxonomy" id="428564"/>
    <lineage>
        <taxon>Eukaryota</taxon>
        <taxon>Metazoa</taxon>
        <taxon>Ecdysozoa</taxon>
        <taxon>Arthropoda</taxon>
        <taxon>Hexapoda</taxon>
        <taxon>Insecta</taxon>
        <taxon>Pterygota</taxon>
        <taxon>Neoptera</taxon>
        <taxon>Paraneoptera</taxon>
        <taxon>Hemiptera</taxon>
        <taxon>Sternorrhyncha</taxon>
        <taxon>Psylloidea</taxon>
        <taxon>Psyllidae</taxon>
        <taxon>Psyllinae</taxon>
        <taxon>Cacopsylla</taxon>
    </lineage>
</organism>
<proteinExistence type="predicted"/>
<evidence type="ECO:0000313" key="1">
    <source>
        <dbReference type="EMBL" id="CAG6711639.1"/>
    </source>
</evidence>
<protein>
    <submittedName>
        <fullName evidence="1">Uncharacterized protein</fullName>
    </submittedName>
</protein>
<dbReference type="EMBL" id="HBUF01348447">
    <property type="protein sequence ID" value="CAG6711641.1"/>
    <property type="molecule type" value="Transcribed_RNA"/>
</dbReference>
<accession>A0A8D8UTN0</accession>